<name>A0A9P0KVY9_ACAOB</name>
<dbReference type="OrthoDB" id="6778137at2759"/>
<keyword evidence="2" id="KW-1185">Reference proteome</keyword>
<organism evidence="1 2">
    <name type="scientific">Acanthoscelides obtectus</name>
    <name type="common">Bean weevil</name>
    <name type="synonym">Bruchus obtectus</name>
    <dbReference type="NCBI Taxonomy" id="200917"/>
    <lineage>
        <taxon>Eukaryota</taxon>
        <taxon>Metazoa</taxon>
        <taxon>Ecdysozoa</taxon>
        <taxon>Arthropoda</taxon>
        <taxon>Hexapoda</taxon>
        <taxon>Insecta</taxon>
        <taxon>Pterygota</taxon>
        <taxon>Neoptera</taxon>
        <taxon>Endopterygota</taxon>
        <taxon>Coleoptera</taxon>
        <taxon>Polyphaga</taxon>
        <taxon>Cucujiformia</taxon>
        <taxon>Chrysomeloidea</taxon>
        <taxon>Chrysomelidae</taxon>
        <taxon>Bruchinae</taxon>
        <taxon>Bruchini</taxon>
        <taxon>Acanthoscelides</taxon>
    </lineage>
</organism>
<protein>
    <submittedName>
        <fullName evidence="1">Uncharacterized protein</fullName>
    </submittedName>
</protein>
<accession>A0A9P0KVY9</accession>
<evidence type="ECO:0000313" key="1">
    <source>
        <dbReference type="EMBL" id="CAH1981440.1"/>
    </source>
</evidence>
<reference evidence="1" key="1">
    <citation type="submission" date="2022-03" db="EMBL/GenBank/DDBJ databases">
        <authorList>
            <person name="Sayadi A."/>
        </authorList>
    </citation>
    <scope>NUCLEOTIDE SEQUENCE</scope>
</reference>
<comment type="caution">
    <text evidence="1">The sequence shown here is derived from an EMBL/GenBank/DDBJ whole genome shotgun (WGS) entry which is preliminary data.</text>
</comment>
<dbReference type="Proteomes" id="UP001152888">
    <property type="component" value="Unassembled WGS sequence"/>
</dbReference>
<proteinExistence type="predicted"/>
<dbReference type="AlphaFoldDB" id="A0A9P0KVY9"/>
<dbReference type="EMBL" id="CAKOFQ010006908">
    <property type="protein sequence ID" value="CAH1981440.1"/>
    <property type="molecule type" value="Genomic_DNA"/>
</dbReference>
<evidence type="ECO:0000313" key="2">
    <source>
        <dbReference type="Proteomes" id="UP001152888"/>
    </source>
</evidence>
<sequence>MADQHDTVDDGQLLKILIKKRGSVKFRLTHLVKQLDAVEKDISSIEELQFVEWKQKADRMPLLWDEFAGIQCQIESLSDEPDQFQERVDFENKYEVFGQVETVVEKIVRSREHKKRQILRFESNQCQR</sequence>
<gene>
    <name evidence="1" type="ORF">ACAOBT_LOCUS14487</name>
</gene>